<dbReference type="AlphaFoldDB" id="W4K547"/>
<evidence type="ECO:0000256" key="1">
    <source>
        <dbReference type="SAM" id="MobiDB-lite"/>
    </source>
</evidence>
<dbReference type="CDD" id="cd20558">
    <property type="entry name" value="CYCLIN_ScPCL7-like"/>
    <property type="match status" value="1"/>
</dbReference>
<dbReference type="STRING" id="747525.W4K547"/>
<dbReference type="Gene3D" id="1.10.472.10">
    <property type="entry name" value="Cyclin-like"/>
    <property type="match status" value="1"/>
</dbReference>
<dbReference type="GO" id="GO:0016538">
    <property type="term" value="F:cyclin-dependent protein serine/threonine kinase regulator activity"/>
    <property type="evidence" value="ECO:0007669"/>
    <property type="project" value="TreeGrafter"/>
</dbReference>
<organism evidence="2 3">
    <name type="scientific">Heterobasidion irregulare (strain TC 32-1)</name>
    <dbReference type="NCBI Taxonomy" id="747525"/>
    <lineage>
        <taxon>Eukaryota</taxon>
        <taxon>Fungi</taxon>
        <taxon>Dikarya</taxon>
        <taxon>Basidiomycota</taxon>
        <taxon>Agaricomycotina</taxon>
        <taxon>Agaricomycetes</taxon>
        <taxon>Russulales</taxon>
        <taxon>Bondarzewiaceae</taxon>
        <taxon>Heterobasidion</taxon>
        <taxon>Heterobasidion annosum species complex</taxon>
    </lineage>
</organism>
<keyword evidence="3" id="KW-1185">Reference proteome</keyword>
<dbReference type="EMBL" id="KI925459">
    <property type="protein sequence ID" value="ETW80932.1"/>
    <property type="molecule type" value="Genomic_DNA"/>
</dbReference>
<dbReference type="Pfam" id="PF08613">
    <property type="entry name" value="Cyclin"/>
    <property type="match status" value="1"/>
</dbReference>
<dbReference type="GO" id="GO:0000307">
    <property type="term" value="C:cyclin-dependent protein kinase holoenzyme complex"/>
    <property type="evidence" value="ECO:0007669"/>
    <property type="project" value="TreeGrafter"/>
</dbReference>
<dbReference type="InterPro" id="IPR036915">
    <property type="entry name" value="Cyclin-like_sf"/>
</dbReference>
<dbReference type="GeneID" id="20670625"/>
<feature type="region of interest" description="Disordered" evidence="1">
    <location>
        <begin position="181"/>
        <end position="224"/>
    </location>
</feature>
<sequence>MESEGRVGLPPAYEDADVDSLAQLMALMLERLMSINDRIPLSPYVITRFHSASVPNINVLDYLRRVVRFTNIEKTCLLIVMHYIDQICARMPVFTISSLTCHRFLITAVALASKTLCDTFCTNAHYARIGGITTHELGRLEREFLFAIDWRLTCTREVLQLYYENLVSHSGGRFIIIGAQSGGSVSSDSDVEADSPPSRSMSPIEEDSPGLVPGPSTRPHEPSTILIDTATLVPEAPRGPTVEQNMAFEQFQRSLGRS</sequence>
<dbReference type="GO" id="GO:0019901">
    <property type="term" value="F:protein kinase binding"/>
    <property type="evidence" value="ECO:0007669"/>
    <property type="project" value="InterPro"/>
</dbReference>
<dbReference type="PANTHER" id="PTHR15615">
    <property type="match status" value="1"/>
</dbReference>
<dbReference type="InterPro" id="IPR013922">
    <property type="entry name" value="Cyclin_PHO80-like"/>
</dbReference>
<dbReference type="KEGG" id="hir:HETIRDRAFT_319807"/>
<evidence type="ECO:0000313" key="2">
    <source>
        <dbReference type="EMBL" id="ETW80932.1"/>
    </source>
</evidence>
<dbReference type="Proteomes" id="UP000030671">
    <property type="component" value="Unassembled WGS sequence"/>
</dbReference>
<dbReference type="OrthoDB" id="337735at2759"/>
<dbReference type="InParanoid" id="W4K547"/>
<accession>W4K547</accession>
<protein>
    <recommendedName>
        <fullName evidence="4">Cyclin-domain-containing protein</fullName>
    </recommendedName>
</protein>
<dbReference type="RefSeq" id="XP_009547623.1">
    <property type="nucleotide sequence ID" value="XM_009549328.1"/>
</dbReference>
<dbReference type="GO" id="GO:0005634">
    <property type="term" value="C:nucleus"/>
    <property type="evidence" value="ECO:0007669"/>
    <property type="project" value="TreeGrafter"/>
</dbReference>
<dbReference type="SUPFAM" id="SSF47954">
    <property type="entry name" value="Cyclin-like"/>
    <property type="match status" value="1"/>
</dbReference>
<feature type="compositionally biased region" description="Low complexity" evidence="1">
    <location>
        <begin position="182"/>
        <end position="198"/>
    </location>
</feature>
<reference evidence="2 3" key="1">
    <citation type="journal article" date="2012" name="New Phytol.">
        <title>Insight into trade-off between wood decay and parasitism from the genome of a fungal forest pathogen.</title>
        <authorList>
            <person name="Olson A."/>
            <person name="Aerts A."/>
            <person name="Asiegbu F."/>
            <person name="Belbahri L."/>
            <person name="Bouzid O."/>
            <person name="Broberg A."/>
            <person name="Canback B."/>
            <person name="Coutinho P.M."/>
            <person name="Cullen D."/>
            <person name="Dalman K."/>
            <person name="Deflorio G."/>
            <person name="van Diepen L.T."/>
            <person name="Dunand C."/>
            <person name="Duplessis S."/>
            <person name="Durling M."/>
            <person name="Gonthier P."/>
            <person name="Grimwood J."/>
            <person name="Fossdal C.G."/>
            <person name="Hansson D."/>
            <person name="Henrissat B."/>
            <person name="Hietala A."/>
            <person name="Himmelstrand K."/>
            <person name="Hoffmeister D."/>
            <person name="Hogberg N."/>
            <person name="James T.Y."/>
            <person name="Karlsson M."/>
            <person name="Kohler A."/>
            <person name="Kues U."/>
            <person name="Lee Y.H."/>
            <person name="Lin Y.C."/>
            <person name="Lind M."/>
            <person name="Lindquist E."/>
            <person name="Lombard V."/>
            <person name="Lucas S."/>
            <person name="Lunden K."/>
            <person name="Morin E."/>
            <person name="Murat C."/>
            <person name="Park J."/>
            <person name="Raffaello T."/>
            <person name="Rouze P."/>
            <person name="Salamov A."/>
            <person name="Schmutz J."/>
            <person name="Solheim H."/>
            <person name="Stahlberg J."/>
            <person name="Velez H."/>
            <person name="de Vries R.P."/>
            <person name="Wiebenga A."/>
            <person name="Woodward S."/>
            <person name="Yakovlev I."/>
            <person name="Garbelotto M."/>
            <person name="Martin F."/>
            <person name="Grigoriev I.V."/>
            <person name="Stenlid J."/>
        </authorList>
    </citation>
    <scope>NUCLEOTIDE SEQUENCE [LARGE SCALE GENOMIC DNA]</scope>
    <source>
        <strain evidence="2 3">TC 32-1</strain>
    </source>
</reference>
<gene>
    <name evidence="2" type="ORF">HETIRDRAFT_319807</name>
</gene>
<evidence type="ECO:0008006" key="4">
    <source>
        <dbReference type="Google" id="ProtNLM"/>
    </source>
</evidence>
<evidence type="ECO:0000313" key="3">
    <source>
        <dbReference type="Proteomes" id="UP000030671"/>
    </source>
</evidence>
<proteinExistence type="predicted"/>
<name>W4K547_HETIT</name>
<dbReference type="HOGENOM" id="CLU_057371_3_0_1"/>
<dbReference type="eggNOG" id="KOG1674">
    <property type="taxonomic scope" value="Eukaryota"/>
</dbReference>
<dbReference type="PANTHER" id="PTHR15615:SF117">
    <property type="entry name" value="PHO85 CYCLIN PHO80"/>
    <property type="match status" value="1"/>
</dbReference>